<evidence type="ECO:0000313" key="1">
    <source>
        <dbReference type="EMBL" id="KAI4382308.1"/>
    </source>
</evidence>
<dbReference type="EMBL" id="CM042882">
    <property type="protein sequence ID" value="KAI4382308.1"/>
    <property type="molecule type" value="Genomic_DNA"/>
</dbReference>
<evidence type="ECO:0000313" key="2">
    <source>
        <dbReference type="Proteomes" id="UP001057402"/>
    </source>
</evidence>
<accession>A0ACB9RY51</accession>
<keyword evidence="2" id="KW-1185">Reference proteome</keyword>
<proteinExistence type="predicted"/>
<dbReference type="Proteomes" id="UP001057402">
    <property type="component" value="Chromosome 3"/>
</dbReference>
<comment type="caution">
    <text evidence="1">The sequence shown here is derived from an EMBL/GenBank/DDBJ whole genome shotgun (WGS) entry which is preliminary data.</text>
</comment>
<sequence length="95" mass="10598">MSLHELTRITRVTLMTALSALPEHPCSMPTRKHICIDEEGDIDGPKFGGGFFKSTRSDTWDGVTIWWFFIGDAAGKDLPTKLVAKSKHLVIKELV</sequence>
<reference evidence="2" key="1">
    <citation type="journal article" date="2023" name="Front. Plant Sci.">
        <title>Chromosomal-level genome assembly of Melastoma candidum provides insights into trichome evolution.</title>
        <authorList>
            <person name="Zhong Y."/>
            <person name="Wu W."/>
            <person name="Sun C."/>
            <person name="Zou P."/>
            <person name="Liu Y."/>
            <person name="Dai S."/>
            <person name="Zhou R."/>
        </authorList>
    </citation>
    <scope>NUCLEOTIDE SEQUENCE [LARGE SCALE GENOMIC DNA]</scope>
</reference>
<name>A0ACB9RY51_9MYRT</name>
<organism evidence="1 2">
    <name type="scientific">Melastoma candidum</name>
    <dbReference type="NCBI Taxonomy" id="119954"/>
    <lineage>
        <taxon>Eukaryota</taxon>
        <taxon>Viridiplantae</taxon>
        <taxon>Streptophyta</taxon>
        <taxon>Embryophyta</taxon>
        <taxon>Tracheophyta</taxon>
        <taxon>Spermatophyta</taxon>
        <taxon>Magnoliopsida</taxon>
        <taxon>eudicotyledons</taxon>
        <taxon>Gunneridae</taxon>
        <taxon>Pentapetalae</taxon>
        <taxon>rosids</taxon>
        <taxon>malvids</taxon>
        <taxon>Myrtales</taxon>
        <taxon>Melastomataceae</taxon>
        <taxon>Melastomatoideae</taxon>
        <taxon>Melastomateae</taxon>
        <taxon>Melastoma</taxon>
    </lineage>
</organism>
<protein>
    <submittedName>
        <fullName evidence="1">Uncharacterized protein</fullName>
    </submittedName>
</protein>
<gene>
    <name evidence="1" type="ORF">MLD38_008288</name>
</gene>